<reference evidence="1" key="1">
    <citation type="submission" date="1995-05" db="EMBL/GenBank/DDBJ databases">
        <authorList>
            <person name="Lye G."/>
            <person name="Churcher C.M."/>
        </authorList>
    </citation>
    <scope>NUCLEOTIDE SEQUENCE</scope>
    <source>
        <strain evidence="1">AB972</strain>
    </source>
</reference>
<dbReference type="AlphaFoldDB" id="A2P2I5"/>
<evidence type="ECO:0000313" key="1">
    <source>
        <dbReference type="EMBL" id="CAA89118.1"/>
    </source>
</evidence>
<protein>
    <submittedName>
        <fullName evidence="1">Uncharacterized protein</fullName>
    </submittedName>
</protein>
<accession>A2P2I5</accession>
<proteinExistence type="predicted"/>
<name>A2P2I5_YEASX</name>
<organism evidence="1">
    <name type="scientific">Saccharomyces cerevisiae</name>
    <name type="common">Baker's yeast</name>
    <dbReference type="NCBI Taxonomy" id="4932"/>
    <lineage>
        <taxon>Eukaryota</taxon>
        <taxon>Fungi</taxon>
        <taxon>Dikarya</taxon>
        <taxon>Ascomycota</taxon>
        <taxon>Saccharomycotina</taxon>
        <taxon>Saccharomycetes</taxon>
        <taxon>Saccharomycetales</taxon>
        <taxon>Saccharomycetaceae</taxon>
        <taxon>Saccharomyces</taxon>
    </lineage>
</organism>
<sequence>MQMQGTEYPVKAVSQPHSTQNYLANTLVGKSFILGGVVIVKDQDCVMLMCRCVTTFLKRVFTTGKRPLCHIKKNSRQSQVHFA</sequence>
<reference evidence="1" key="2">
    <citation type="submission" date="1995-05" db="EMBL/GenBank/DDBJ databases">
        <authorList>
            <person name="Barrell B."/>
            <person name="Rajandream M.A."/>
            <person name="Walsh S.V."/>
        </authorList>
    </citation>
    <scope>NUCLEOTIDE SEQUENCE</scope>
    <source>
        <strain evidence="1">AB972</strain>
    </source>
</reference>
<dbReference type="EMBL" id="Z49211">
    <property type="protein sequence ID" value="CAA89118.1"/>
    <property type="molecule type" value="Genomic_DNA"/>
</dbReference>